<evidence type="ECO:0000256" key="1">
    <source>
        <dbReference type="SAM" id="MobiDB-lite"/>
    </source>
</evidence>
<dbReference type="OrthoDB" id="566751at2759"/>
<dbReference type="KEGG" id="cvr:CHLNCDRAFT_56621"/>
<feature type="region of interest" description="Disordered" evidence="1">
    <location>
        <begin position="141"/>
        <end position="168"/>
    </location>
</feature>
<dbReference type="Pfam" id="PF11360">
    <property type="entry name" value="DUF3110"/>
    <property type="match status" value="1"/>
</dbReference>
<dbReference type="AlphaFoldDB" id="E1Z3H7"/>
<feature type="compositionally biased region" description="Gly residues" evidence="1">
    <location>
        <begin position="345"/>
        <end position="360"/>
    </location>
</feature>
<feature type="region of interest" description="Disordered" evidence="1">
    <location>
        <begin position="341"/>
        <end position="360"/>
    </location>
</feature>
<name>E1Z3H7_CHLVA</name>
<dbReference type="eggNOG" id="ENOG502R338">
    <property type="taxonomic scope" value="Eukaryota"/>
</dbReference>
<reference evidence="2 3" key="1">
    <citation type="journal article" date="2010" name="Plant Cell">
        <title>The Chlorella variabilis NC64A genome reveals adaptation to photosymbiosis, coevolution with viruses, and cryptic sex.</title>
        <authorList>
            <person name="Blanc G."/>
            <person name="Duncan G."/>
            <person name="Agarkova I."/>
            <person name="Borodovsky M."/>
            <person name="Gurnon J."/>
            <person name="Kuo A."/>
            <person name="Lindquist E."/>
            <person name="Lucas S."/>
            <person name="Pangilinan J."/>
            <person name="Polle J."/>
            <person name="Salamov A."/>
            <person name="Terry A."/>
            <person name="Yamada T."/>
            <person name="Dunigan D.D."/>
            <person name="Grigoriev I.V."/>
            <person name="Claverie J.M."/>
            <person name="Van Etten J.L."/>
        </authorList>
    </citation>
    <scope>NUCLEOTIDE SEQUENCE [LARGE SCALE GENOMIC DNA]</scope>
    <source>
        <strain evidence="2 3">NC64A</strain>
    </source>
</reference>
<accession>E1Z3H7</accession>
<dbReference type="PANTHER" id="PTHR37178">
    <property type="entry name" value="PLANT/PROTEIN"/>
    <property type="match status" value="1"/>
</dbReference>
<organism evidence="3">
    <name type="scientific">Chlorella variabilis</name>
    <name type="common">Green alga</name>
    <dbReference type="NCBI Taxonomy" id="554065"/>
    <lineage>
        <taxon>Eukaryota</taxon>
        <taxon>Viridiplantae</taxon>
        <taxon>Chlorophyta</taxon>
        <taxon>core chlorophytes</taxon>
        <taxon>Trebouxiophyceae</taxon>
        <taxon>Chlorellales</taxon>
        <taxon>Chlorellaceae</taxon>
        <taxon>Chlorella clade</taxon>
        <taxon>Chlorella</taxon>
    </lineage>
</organism>
<protein>
    <submittedName>
        <fullName evidence="2">Expressed protein</fullName>
    </submittedName>
</protein>
<evidence type="ECO:0000313" key="3">
    <source>
        <dbReference type="Proteomes" id="UP000008141"/>
    </source>
</evidence>
<dbReference type="PANTHER" id="PTHR37178:SF1">
    <property type="entry name" value="PLANT_PROTEIN"/>
    <property type="match status" value="1"/>
</dbReference>
<dbReference type="RefSeq" id="XP_005852263.1">
    <property type="nucleotide sequence ID" value="XM_005852201.1"/>
</dbReference>
<gene>
    <name evidence="2" type="ORF">CHLNCDRAFT_56621</name>
</gene>
<dbReference type="GeneID" id="17359161"/>
<dbReference type="EMBL" id="GL433835">
    <property type="protein sequence ID" value="EFN60161.1"/>
    <property type="molecule type" value="Genomic_DNA"/>
</dbReference>
<proteinExistence type="predicted"/>
<dbReference type="Proteomes" id="UP000008141">
    <property type="component" value="Unassembled WGS sequence"/>
</dbReference>
<sequence length="360" mass="38145">MQAGASLALSAGLAGGQQGRAASAAAGLATTGAAELLQRPAGRPAVCCRAVVRRVEAFAQGYSPGYGSRGFDGTYERVLRYPDGKERRIRYPLPPPAEEVKEEDVTDGCWATDCWIPREQHWGGPPRGASAGATATAVVASAAASPPAQHPADFLPQQPPAQPERAQVPSSPMELLRYLNSPEHKQSQEQLWQKVRGSYEVLCEVPWVAPRPLYLLAMQQTAAAAAAAAEPSPGLTYSLRTRVARADTEDELSRVLRRRAADGSPLIRCSEMRDGVVAFEDEADAERYGQLLEAEGLAEVSMARCDSHDLFRSVQDVRGVVVLLRAGGAFLPQPHQLAASLRSTPGGGAGGGGGGEPLFD</sequence>
<dbReference type="InterPro" id="IPR021503">
    <property type="entry name" value="DUF3110"/>
</dbReference>
<dbReference type="InParanoid" id="E1Z3H7"/>
<keyword evidence="3" id="KW-1185">Reference proteome</keyword>
<evidence type="ECO:0000313" key="2">
    <source>
        <dbReference type="EMBL" id="EFN60161.1"/>
    </source>
</evidence>